<dbReference type="SUPFAM" id="SSF56300">
    <property type="entry name" value="Metallo-dependent phosphatases"/>
    <property type="match status" value="1"/>
</dbReference>
<reference evidence="3" key="1">
    <citation type="submission" date="2015-07" db="EMBL/GenBank/DDBJ databases">
        <authorList>
            <person name="Kim K.M."/>
        </authorList>
    </citation>
    <scope>NUCLEOTIDE SEQUENCE [LARGE SCALE GENOMIC DNA]</scope>
    <source>
        <strain evidence="3">KCTC 42284</strain>
    </source>
</reference>
<dbReference type="RefSeq" id="WP_082169403.1">
    <property type="nucleotide sequence ID" value="NZ_JACHIC010000003.1"/>
</dbReference>
<dbReference type="CDD" id="cd07389">
    <property type="entry name" value="MPP_PhoD"/>
    <property type="match status" value="1"/>
</dbReference>
<dbReference type="EMBL" id="CP012154">
    <property type="protein sequence ID" value="AKS41097.1"/>
    <property type="molecule type" value="Genomic_DNA"/>
</dbReference>
<evidence type="ECO:0000313" key="3">
    <source>
        <dbReference type="Proteomes" id="UP000066624"/>
    </source>
</evidence>
<dbReference type="PROSITE" id="PS51257">
    <property type="entry name" value="PROKAR_LIPOPROTEIN"/>
    <property type="match status" value="1"/>
</dbReference>
<keyword evidence="3" id="KW-1185">Reference proteome</keyword>
<evidence type="ECO:0000313" key="2">
    <source>
        <dbReference type="EMBL" id="AKS41097.1"/>
    </source>
</evidence>
<feature type="domain" description="PhoD-like phosphatase metallophosphatase" evidence="1">
    <location>
        <begin position="75"/>
        <end position="338"/>
    </location>
</feature>
<protein>
    <submittedName>
        <fullName evidence="2">Putative alkaline phosphatase D (APaseD)</fullName>
    </submittedName>
</protein>
<sequence>MFRPRSWSRSIPVLVVCMLLAACASAPRDRGNAPDHANSAAEALKAYFAWADRSDWPRVPAALPWPKERALTRIAVASCRGQDEPAPILDVLRARDPDLFLYIGDNVYGDVWSLSPDMEELMRAYAELSEQRDFQRVAAAVPIMATWDDHDYGMNDGGRTYYGKYGSEAIFETYWGMEDHPVADRDGVYYSETFGPEGQRVQIIMLDTRFFRTDLTRSPNRGAAGMERYVPSDAPDQDMLGPEQWAWLEAELRKPADLRLLVSSVQVLADVHGWEAWKQLPRSQARLYEIIETSGANGVILVSGDRHLSALYRQGGITDYPLYELTASSLNRVVRDENDEMSSNQLGPAYARENFGEITIDWSARQVSLTVHDMEGDAVLEQSIPFADISLE</sequence>
<proteinExistence type="predicted"/>
<dbReference type="InterPro" id="IPR029052">
    <property type="entry name" value="Metallo-depent_PP-like"/>
</dbReference>
<dbReference type="STRING" id="1579979.WM2015_716"/>
<organism evidence="2 3">
    <name type="scientific">Wenzhouxiangella marina</name>
    <dbReference type="NCBI Taxonomy" id="1579979"/>
    <lineage>
        <taxon>Bacteria</taxon>
        <taxon>Pseudomonadati</taxon>
        <taxon>Pseudomonadota</taxon>
        <taxon>Gammaproteobacteria</taxon>
        <taxon>Chromatiales</taxon>
        <taxon>Wenzhouxiangellaceae</taxon>
        <taxon>Wenzhouxiangella</taxon>
    </lineage>
</organism>
<dbReference type="KEGG" id="wma:WM2015_716"/>
<dbReference type="Proteomes" id="UP000066624">
    <property type="component" value="Chromosome"/>
</dbReference>
<dbReference type="OrthoDB" id="327733at2"/>
<dbReference type="Gene3D" id="3.60.21.70">
    <property type="entry name" value="PhoD-like phosphatase"/>
    <property type="match status" value="1"/>
</dbReference>
<dbReference type="PANTHER" id="PTHR33987:SF1">
    <property type="entry name" value="CALCINEURIN-LIKE METALLO-PHOSPHOESTERASE SUPERFAMILY PROTEIN"/>
    <property type="match status" value="1"/>
</dbReference>
<dbReference type="AlphaFoldDB" id="A0A0K0XTZ7"/>
<gene>
    <name evidence="2" type="ORF">WM2015_716</name>
</gene>
<dbReference type="InterPro" id="IPR038607">
    <property type="entry name" value="PhoD-like_sf"/>
</dbReference>
<evidence type="ECO:0000259" key="1">
    <source>
        <dbReference type="Pfam" id="PF09423"/>
    </source>
</evidence>
<dbReference type="InterPro" id="IPR018946">
    <property type="entry name" value="PhoD-like_MPP"/>
</dbReference>
<name>A0A0K0XTZ7_9GAMM</name>
<dbReference type="Pfam" id="PF09423">
    <property type="entry name" value="PhoD"/>
    <property type="match status" value="1"/>
</dbReference>
<accession>A0A0K0XTZ7</accession>
<dbReference type="PANTHER" id="PTHR33987">
    <property type="entry name" value="CALCINEURIN-LIKE METALLO-PHOSPHOESTERASE SUPERFAMILY PROTEIN"/>
    <property type="match status" value="1"/>
</dbReference>